<dbReference type="AlphaFoldDB" id="A0A1V0UUR2"/>
<dbReference type="EMBL" id="CP020557">
    <property type="protein sequence ID" value="ARF68856.1"/>
    <property type="molecule type" value="Genomic_DNA"/>
</dbReference>
<evidence type="ECO:0000313" key="3">
    <source>
        <dbReference type="Proteomes" id="UP000192727"/>
    </source>
</evidence>
<evidence type="ECO:0000313" key="2">
    <source>
        <dbReference type="EMBL" id="ARF68856.1"/>
    </source>
</evidence>
<protein>
    <recommendedName>
        <fullName evidence="4">Toxin-like protein</fullName>
    </recommendedName>
</protein>
<evidence type="ECO:0008006" key="4">
    <source>
        <dbReference type="Google" id="ProtNLM"/>
    </source>
</evidence>
<organism evidence="2 3">
    <name type="scientific">Paenibacillus larvae subsp. pulvifaciens</name>
    <dbReference type="NCBI Taxonomy" id="1477"/>
    <lineage>
        <taxon>Bacteria</taxon>
        <taxon>Bacillati</taxon>
        <taxon>Bacillota</taxon>
        <taxon>Bacilli</taxon>
        <taxon>Bacillales</taxon>
        <taxon>Paenibacillaceae</taxon>
        <taxon>Paenibacillus</taxon>
    </lineage>
</organism>
<feature type="chain" id="PRO_5039156562" description="Toxin-like protein" evidence="1">
    <location>
        <begin position="27"/>
        <end position="217"/>
    </location>
</feature>
<feature type="signal peptide" evidence="1">
    <location>
        <begin position="1"/>
        <end position="26"/>
    </location>
</feature>
<accession>A0A1V0UUR2</accession>
<sequence>MKKNFFVIALSASLFAGIMAPTASLASTPANSEQSTNIVSDSNIVYPYSKKLEPYVHLQSDGTLLLDESYKKNVYVPNAVIHSISFWMNLLNQDVKNGDAVIHSDLSVTYNGQTDRVKSAVALNTTHYSIFWWGYMLYFSHSDTQYIARALDAGANGQTVGVIISRLLHGAPENIIASAGSFLYNMGAKQLRTLDWGNGIYISLPLQGTPGSIYSQK</sequence>
<name>A0A1V0UUR2_9BACL</name>
<dbReference type="Proteomes" id="UP000192727">
    <property type="component" value="Chromosome"/>
</dbReference>
<gene>
    <name evidence="2" type="ORF">B7C51_15210</name>
</gene>
<reference evidence="2 3" key="1">
    <citation type="submission" date="2017-03" db="EMBL/GenBank/DDBJ databases">
        <title>Paenibacillus larvae genome sequencing.</title>
        <authorList>
            <person name="Dingman D.W."/>
        </authorList>
    </citation>
    <scope>NUCLEOTIDE SEQUENCE [LARGE SCALE GENOMIC DNA]</scope>
    <source>
        <strain evidence="2 3">SAG 10367</strain>
    </source>
</reference>
<keyword evidence="1" id="KW-0732">Signal</keyword>
<proteinExistence type="predicted"/>
<dbReference type="RefSeq" id="WP_083040592.1">
    <property type="nucleotide sequence ID" value="NZ_CP020557.1"/>
</dbReference>
<evidence type="ECO:0000256" key="1">
    <source>
        <dbReference type="SAM" id="SignalP"/>
    </source>
</evidence>